<keyword evidence="3" id="KW-0547">Nucleotide-binding</keyword>
<dbReference type="InterPro" id="IPR002423">
    <property type="entry name" value="Cpn60/GroEL/TCP-1"/>
</dbReference>
<dbReference type="AlphaFoldDB" id="A0A8J9YEZ3"/>
<evidence type="ECO:0000256" key="2">
    <source>
        <dbReference type="ARBA" id="ARBA00006607"/>
    </source>
</evidence>
<dbReference type="Gene3D" id="1.10.560.10">
    <property type="entry name" value="GroEL-like equatorial domain"/>
    <property type="match status" value="1"/>
</dbReference>
<dbReference type="NCBIfam" id="NF009487">
    <property type="entry name" value="PRK12849.1"/>
    <property type="match status" value="1"/>
</dbReference>
<reference evidence="9" key="1">
    <citation type="submission" date="2021-12" db="EMBL/GenBank/DDBJ databases">
        <authorList>
            <person name="Martin H S."/>
        </authorList>
    </citation>
    <scope>NUCLEOTIDE SEQUENCE</scope>
</reference>
<dbReference type="Pfam" id="PF00118">
    <property type="entry name" value="Cpn60_TCP1"/>
    <property type="match status" value="1"/>
</dbReference>
<dbReference type="FunFam" id="3.50.7.10:FF:000001">
    <property type="entry name" value="60 kDa chaperonin"/>
    <property type="match status" value="1"/>
</dbReference>
<dbReference type="SUPFAM" id="SSF54849">
    <property type="entry name" value="GroEL-intermediate domain like"/>
    <property type="match status" value="2"/>
</dbReference>
<dbReference type="InterPro" id="IPR001844">
    <property type="entry name" value="Cpn60/GroEL"/>
</dbReference>
<dbReference type="GO" id="GO:0005739">
    <property type="term" value="C:mitochondrion"/>
    <property type="evidence" value="ECO:0007669"/>
    <property type="project" value="UniProtKB-SubCell"/>
</dbReference>
<dbReference type="EMBL" id="OV170227">
    <property type="protein sequence ID" value="CAH0728354.1"/>
    <property type="molecule type" value="Genomic_DNA"/>
</dbReference>
<keyword evidence="5" id="KW-0809">Transit peptide</keyword>
<dbReference type="NCBIfam" id="TIGR02348">
    <property type="entry name" value="GroEL"/>
    <property type="match status" value="1"/>
</dbReference>
<dbReference type="Proteomes" id="UP000838878">
    <property type="component" value="Chromosome 7"/>
</dbReference>
<dbReference type="GO" id="GO:0140662">
    <property type="term" value="F:ATP-dependent protein folding chaperone"/>
    <property type="evidence" value="ECO:0007669"/>
    <property type="project" value="InterPro"/>
</dbReference>
<dbReference type="SUPFAM" id="SSF52029">
    <property type="entry name" value="GroEL apical domain-like"/>
    <property type="match status" value="1"/>
</dbReference>
<dbReference type="NCBIfam" id="NF000592">
    <property type="entry name" value="PRK00013.1"/>
    <property type="match status" value="1"/>
</dbReference>
<keyword evidence="10" id="KW-1185">Reference proteome</keyword>
<evidence type="ECO:0000256" key="4">
    <source>
        <dbReference type="ARBA" id="ARBA00022840"/>
    </source>
</evidence>
<evidence type="ECO:0000313" key="9">
    <source>
        <dbReference type="EMBL" id="CAH0728354.1"/>
    </source>
</evidence>
<sequence length="565" mass="61462">MQNLFKTSRKHYYYSILQYRKYAKEVRFGPDVRSLMLKGVDILADAVAVTMGPKGRNVILEQGFGPPKITKDGVTVAKGIELKDKFKNIGAKLVQNVANKTNEEAGDGTTAATILARAIAREGFESISKGANPIEIRKGVMLAVETVTEHLKKISKPVQTSEEIEQVATISANGDRSIGKLIAHAMDKVGKDGVVTVKDGKTLEDELEIIEGMKIEKGYVSPFFINSTKGPKVEYSDALILYSDKKIFSANQVVPALEIANSQKRPLVIIAEDYEGEPLSVLIVNKLKIGLQIAAVKAPGFGEYRKNTLIDLAIATGGVVFEDNENLIRLEDCQLESLGKVGEVIITKDSTILLKGQGDKEEIERRIEQIRIEYDETPSEFDKQRLLNRISRLKCGVAILHIGGCSEVEVNEKKDRVNDALNATRAAIAEGIVPGGGAALVRCIPVLEKLKPINSDQAIGINIIKNALRTPCLTIANNAGYDGSVIVSKVAKMGLHFGYDALNNEYVDMIERGIIDPTKVVRRALTDASGVASLLTTAEAVICDFVSENEPVSSLSREIPGVTIY</sequence>
<evidence type="ECO:0000256" key="7">
    <source>
        <dbReference type="ARBA" id="ARBA00023186"/>
    </source>
</evidence>
<evidence type="ECO:0000256" key="1">
    <source>
        <dbReference type="ARBA" id="ARBA00004173"/>
    </source>
</evidence>
<dbReference type="InterPro" id="IPR027410">
    <property type="entry name" value="TCP-1-like_intermed_sf"/>
</dbReference>
<keyword evidence="4" id="KW-0067">ATP-binding</keyword>
<dbReference type="OrthoDB" id="1733909at2759"/>
<comment type="subcellular location">
    <subcellularLocation>
        <location evidence="1">Mitochondrion</location>
    </subcellularLocation>
</comment>
<evidence type="ECO:0000256" key="8">
    <source>
        <dbReference type="RuleBase" id="RU000418"/>
    </source>
</evidence>
<dbReference type="NCBIfam" id="NF009488">
    <property type="entry name" value="PRK12850.1"/>
    <property type="match status" value="1"/>
</dbReference>
<dbReference type="InterPro" id="IPR027413">
    <property type="entry name" value="GROEL-like_equatorial_sf"/>
</dbReference>
<proteinExistence type="inferred from homology"/>
<dbReference type="GO" id="GO:0005524">
    <property type="term" value="F:ATP binding"/>
    <property type="evidence" value="ECO:0007669"/>
    <property type="project" value="UniProtKB-KW"/>
</dbReference>
<protein>
    <submittedName>
        <fullName evidence="9">Uncharacterized protein</fullName>
    </submittedName>
</protein>
<dbReference type="PRINTS" id="PR00298">
    <property type="entry name" value="CHAPERONIN60"/>
</dbReference>
<dbReference type="NCBIfam" id="NF009489">
    <property type="entry name" value="PRK12851.1"/>
    <property type="match status" value="1"/>
</dbReference>
<dbReference type="FunFam" id="1.10.560.10:FF:000031">
    <property type="entry name" value="60 kDa heat shock protein, mitochondrial"/>
    <property type="match status" value="1"/>
</dbReference>
<accession>A0A8J9YEZ3</accession>
<name>A0A8J9YEZ3_9NEOP</name>
<evidence type="ECO:0000313" key="10">
    <source>
        <dbReference type="Proteomes" id="UP000838878"/>
    </source>
</evidence>
<dbReference type="GO" id="GO:0042026">
    <property type="term" value="P:protein refolding"/>
    <property type="evidence" value="ECO:0007669"/>
    <property type="project" value="InterPro"/>
</dbReference>
<dbReference type="CDD" id="cd03344">
    <property type="entry name" value="GroEL"/>
    <property type="match status" value="1"/>
</dbReference>
<keyword evidence="7" id="KW-0143">Chaperone</keyword>
<dbReference type="Gene3D" id="3.50.7.10">
    <property type="entry name" value="GroEL"/>
    <property type="match status" value="1"/>
</dbReference>
<dbReference type="Gene3D" id="3.30.260.10">
    <property type="entry name" value="TCP-1-like chaperonin intermediate domain"/>
    <property type="match status" value="1"/>
</dbReference>
<gene>
    <name evidence="9" type="ORF">BINO364_LOCUS13580</name>
</gene>
<evidence type="ECO:0000256" key="3">
    <source>
        <dbReference type="ARBA" id="ARBA00022741"/>
    </source>
</evidence>
<organism evidence="9 10">
    <name type="scientific">Brenthis ino</name>
    <name type="common">lesser marbled fritillary</name>
    <dbReference type="NCBI Taxonomy" id="405034"/>
    <lineage>
        <taxon>Eukaryota</taxon>
        <taxon>Metazoa</taxon>
        <taxon>Ecdysozoa</taxon>
        <taxon>Arthropoda</taxon>
        <taxon>Hexapoda</taxon>
        <taxon>Insecta</taxon>
        <taxon>Pterygota</taxon>
        <taxon>Neoptera</taxon>
        <taxon>Endopterygota</taxon>
        <taxon>Lepidoptera</taxon>
        <taxon>Glossata</taxon>
        <taxon>Ditrysia</taxon>
        <taxon>Papilionoidea</taxon>
        <taxon>Nymphalidae</taxon>
        <taxon>Heliconiinae</taxon>
        <taxon>Argynnini</taxon>
        <taxon>Brenthis</taxon>
    </lineage>
</organism>
<dbReference type="InterPro" id="IPR027409">
    <property type="entry name" value="GroEL-like_apical_dom_sf"/>
</dbReference>
<feature type="non-terminal residue" evidence="9">
    <location>
        <position position="565"/>
    </location>
</feature>
<dbReference type="SUPFAM" id="SSF48592">
    <property type="entry name" value="GroEL equatorial domain-like"/>
    <property type="match status" value="1"/>
</dbReference>
<evidence type="ECO:0000256" key="5">
    <source>
        <dbReference type="ARBA" id="ARBA00022946"/>
    </source>
</evidence>
<dbReference type="PANTHER" id="PTHR45633">
    <property type="entry name" value="60 KDA HEAT SHOCK PROTEIN, MITOCHONDRIAL"/>
    <property type="match status" value="1"/>
</dbReference>
<evidence type="ECO:0000256" key="6">
    <source>
        <dbReference type="ARBA" id="ARBA00023128"/>
    </source>
</evidence>
<comment type="similarity">
    <text evidence="2 8">Belongs to the chaperonin (HSP60) family.</text>
</comment>
<keyword evidence="6" id="KW-0496">Mitochondrion</keyword>